<keyword evidence="2" id="KW-1185">Reference proteome</keyword>
<gene>
    <name evidence="1" type="ORF">NBRC116598_36140</name>
</gene>
<evidence type="ECO:0000313" key="2">
    <source>
        <dbReference type="Proteomes" id="UP001441944"/>
    </source>
</evidence>
<sequence>MAAHLFEQIIKAAHRSRLLVIVHGSSAIAVSRTVHGATNGQFSRVSFGADCGSSDVDLGFIDAEKVFNFK</sequence>
<dbReference type="RefSeq" id="WP_353401960.1">
    <property type="nucleotide sequence ID" value="NZ_BAABWU010000019.1"/>
</dbReference>
<comment type="caution">
    <text evidence="1">The sequence shown here is derived from an EMBL/GenBank/DDBJ whole genome shotgun (WGS) entry which is preliminary data.</text>
</comment>
<name>A0ABQ0AQY8_9RHOB</name>
<protein>
    <submittedName>
        <fullName evidence="1">Uncharacterized protein</fullName>
    </submittedName>
</protein>
<reference evidence="1 2" key="1">
    <citation type="submission" date="2024-04" db="EMBL/GenBank/DDBJ databases">
        <title>Draft genome sequence of Pseudophaeobacter arcticus NBRC 116598.</title>
        <authorList>
            <person name="Miyakawa T."/>
            <person name="Kusuya Y."/>
            <person name="Miura T."/>
        </authorList>
    </citation>
    <scope>NUCLEOTIDE SEQUENCE [LARGE SCALE GENOMIC DNA]</scope>
    <source>
        <strain evidence="1 2">SU-CL00105</strain>
    </source>
</reference>
<proteinExistence type="predicted"/>
<dbReference type="Proteomes" id="UP001441944">
    <property type="component" value="Unassembled WGS sequence"/>
</dbReference>
<dbReference type="EMBL" id="BAABWU010000019">
    <property type="protein sequence ID" value="GAA6198169.1"/>
    <property type="molecule type" value="Genomic_DNA"/>
</dbReference>
<organism evidence="1 2">
    <name type="scientific">Pseudophaeobacter arcticus</name>
    <dbReference type="NCBI Taxonomy" id="385492"/>
    <lineage>
        <taxon>Bacteria</taxon>
        <taxon>Pseudomonadati</taxon>
        <taxon>Pseudomonadota</taxon>
        <taxon>Alphaproteobacteria</taxon>
        <taxon>Rhodobacterales</taxon>
        <taxon>Paracoccaceae</taxon>
        <taxon>Pseudophaeobacter</taxon>
    </lineage>
</organism>
<evidence type="ECO:0000313" key="1">
    <source>
        <dbReference type="EMBL" id="GAA6198169.1"/>
    </source>
</evidence>
<accession>A0ABQ0AQY8</accession>